<dbReference type="RefSeq" id="WP_015829101.1">
    <property type="nucleotide sequence ID" value="NC_012969.1"/>
</dbReference>
<keyword evidence="3" id="KW-1185">Reference proteome</keyword>
<dbReference type="EMBL" id="CP001674">
    <property type="protein sequence ID" value="ACT49311.1"/>
    <property type="molecule type" value="Genomic_DNA"/>
</dbReference>
<dbReference type="KEGG" id="mei:Msip34_0062"/>
<dbReference type="Proteomes" id="UP000002743">
    <property type="component" value="Chromosome"/>
</dbReference>
<name>C6X841_METGS</name>
<protein>
    <recommendedName>
        <fullName evidence="4">Cell shape determination protein CcmA</fullName>
    </recommendedName>
</protein>
<reference evidence="3" key="1">
    <citation type="submission" date="2009-07" db="EMBL/GenBank/DDBJ databases">
        <title>Complete sequence of chromosome of Methylovorus sp. SIP3-4.</title>
        <authorList>
            <person name="Lucas S."/>
            <person name="Copeland A."/>
            <person name="Lapidus A."/>
            <person name="Glavina del Rio T."/>
            <person name="Tice H."/>
            <person name="Bruce D."/>
            <person name="Goodwin L."/>
            <person name="Pitluck S."/>
            <person name="Clum A."/>
            <person name="Larimer F."/>
            <person name="Land M."/>
            <person name="Hauser L."/>
            <person name="Kyrpides N."/>
            <person name="Mikhailova N."/>
            <person name="Kayluzhnaya M."/>
            <person name="Chistoserdova L."/>
        </authorList>
    </citation>
    <scope>NUCLEOTIDE SEQUENCE [LARGE SCALE GENOMIC DNA]</scope>
    <source>
        <strain evidence="3">SIP3-4</strain>
    </source>
</reference>
<evidence type="ECO:0000313" key="3">
    <source>
        <dbReference type="Proteomes" id="UP000002743"/>
    </source>
</evidence>
<sequence>MFSRNKNKPQSRIDTLIGVESSIEGNVRFNGGLRVDGKIKGDVTEAEASACTLVLSEHGSIDGAIKVAHAVLNGNVNGPVRASHYLELQSKSRIVGDVHYQTLEMHTGAVIEGKLVYLGDDKESPAQDNKTLED</sequence>
<evidence type="ECO:0008006" key="4">
    <source>
        <dbReference type="Google" id="ProtNLM"/>
    </source>
</evidence>
<dbReference type="eggNOG" id="COG1664">
    <property type="taxonomic scope" value="Bacteria"/>
</dbReference>
<evidence type="ECO:0000313" key="2">
    <source>
        <dbReference type="EMBL" id="ACT49311.1"/>
    </source>
</evidence>
<dbReference type="OrthoDB" id="8903691at2"/>
<dbReference type="Pfam" id="PF04519">
    <property type="entry name" value="Bactofilin"/>
    <property type="match status" value="1"/>
</dbReference>
<organism evidence="2 3">
    <name type="scientific">Methylovorus glucosotrophus (strain SIP3-4)</name>
    <dbReference type="NCBI Taxonomy" id="582744"/>
    <lineage>
        <taxon>Bacteria</taxon>
        <taxon>Pseudomonadati</taxon>
        <taxon>Pseudomonadota</taxon>
        <taxon>Betaproteobacteria</taxon>
        <taxon>Nitrosomonadales</taxon>
        <taxon>Methylophilaceae</taxon>
        <taxon>Methylovorus</taxon>
    </lineage>
</organism>
<dbReference type="PANTHER" id="PTHR35024:SF4">
    <property type="entry name" value="POLYMER-FORMING CYTOSKELETAL PROTEIN"/>
    <property type="match status" value="1"/>
</dbReference>
<accession>C6X841</accession>
<dbReference type="HOGENOM" id="CLU_072799_7_0_4"/>
<dbReference type="STRING" id="582744.Msip34_0062"/>
<gene>
    <name evidence="2" type="ordered locus">Msip34_0062</name>
</gene>
<comment type="similarity">
    <text evidence="1">Belongs to the bactofilin family.</text>
</comment>
<proteinExistence type="inferred from homology"/>
<dbReference type="AlphaFoldDB" id="C6X841"/>
<reference evidence="2 3" key="2">
    <citation type="journal article" date="2011" name="J. Bacteriol.">
        <title>Genomes of three methylotrophs from a single niche uncover genetic and metabolic divergence of Methylophilaceae.</title>
        <authorList>
            <person name="Lapidus A."/>
            <person name="Clum A."/>
            <person name="Labutti K."/>
            <person name="Kaluzhnaya M.G."/>
            <person name="Lim S."/>
            <person name="Beck D.A."/>
            <person name="Glavina Del Rio T."/>
            <person name="Nolan M."/>
            <person name="Mavromatis K."/>
            <person name="Huntemann M."/>
            <person name="Lucas S."/>
            <person name="Lidstrom M.E."/>
            <person name="Ivanova N."/>
            <person name="Chistoserdova L."/>
        </authorList>
    </citation>
    <scope>NUCLEOTIDE SEQUENCE [LARGE SCALE GENOMIC DNA]</scope>
    <source>
        <strain evidence="2 3">SIP3-4</strain>
    </source>
</reference>
<evidence type="ECO:0000256" key="1">
    <source>
        <dbReference type="ARBA" id="ARBA00044755"/>
    </source>
</evidence>
<dbReference type="PANTHER" id="PTHR35024">
    <property type="entry name" value="HYPOTHETICAL CYTOSOLIC PROTEIN"/>
    <property type="match status" value="1"/>
</dbReference>
<dbReference type="InterPro" id="IPR007607">
    <property type="entry name" value="BacA/B"/>
</dbReference>